<protein>
    <submittedName>
        <fullName evidence="1">Uncharacterized protein</fullName>
    </submittedName>
</protein>
<organism evidence="1 2">
    <name type="scientific">Canavalia gladiata</name>
    <name type="common">Sword bean</name>
    <name type="synonym">Dolichos gladiatus</name>
    <dbReference type="NCBI Taxonomy" id="3824"/>
    <lineage>
        <taxon>Eukaryota</taxon>
        <taxon>Viridiplantae</taxon>
        <taxon>Streptophyta</taxon>
        <taxon>Embryophyta</taxon>
        <taxon>Tracheophyta</taxon>
        <taxon>Spermatophyta</taxon>
        <taxon>Magnoliopsida</taxon>
        <taxon>eudicotyledons</taxon>
        <taxon>Gunneridae</taxon>
        <taxon>Pentapetalae</taxon>
        <taxon>rosids</taxon>
        <taxon>fabids</taxon>
        <taxon>Fabales</taxon>
        <taxon>Fabaceae</taxon>
        <taxon>Papilionoideae</taxon>
        <taxon>50 kb inversion clade</taxon>
        <taxon>NPAAA clade</taxon>
        <taxon>indigoferoid/millettioid clade</taxon>
        <taxon>Phaseoleae</taxon>
        <taxon>Canavalia</taxon>
    </lineage>
</organism>
<comment type="caution">
    <text evidence="1">The sequence shown here is derived from an EMBL/GenBank/DDBJ whole genome shotgun (WGS) entry which is preliminary data.</text>
</comment>
<gene>
    <name evidence="1" type="ORF">VNO77_30338</name>
</gene>
<evidence type="ECO:0000313" key="1">
    <source>
        <dbReference type="EMBL" id="KAK7320658.1"/>
    </source>
</evidence>
<keyword evidence="2" id="KW-1185">Reference proteome</keyword>
<proteinExistence type="predicted"/>
<dbReference type="AlphaFoldDB" id="A0AAN9Q753"/>
<accession>A0AAN9Q753</accession>
<evidence type="ECO:0000313" key="2">
    <source>
        <dbReference type="Proteomes" id="UP001367508"/>
    </source>
</evidence>
<dbReference type="Proteomes" id="UP001367508">
    <property type="component" value="Unassembled WGS sequence"/>
</dbReference>
<sequence>MYEKSMVMYAGARLCQSTISVILGYSWHADGRCDGRDCIDLKWEPVKYFMGVGHSDQILSHNAVVETYTEGHCLVSSIDVILVNDDLCNVSNRESIALSSVYGDLCQRLSGVIETNLWSSVNPER</sequence>
<name>A0AAN9Q753_CANGL</name>
<dbReference type="EMBL" id="JAYMYQ010000007">
    <property type="protein sequence ID" value="KAK7320658.1"/>
    <property type="molecule type" value="Genomic_DNA"/>
</dbReference>
<reference evidence="1 2" key="1">
    <citation type="submission" date="2024-01" db="EMBL/GenBank/DDBJ databases">
        <title>The genomes of 5 underutilized Papilionoideae crops provide insights into root nodulation and disease resistanc.</title>
        <authorList>
            <person name="Jiang F."/>
        </authorList>
    </citation>
    <scope>NUCLEOTIDE SEQUENCE [LARGE SCALE GENOMIC DNA]</scope>
    <source>
        <strain evidence="1">LVBAO_FW01</strain>
        <tissue evidence="1">Leaves</tissue>
    </source>
</reference>